<feature type="compositionally biased region" description="Polar residues" evidence="1">
    <location>
        <begin position="1302"/>
        <end position="1311"/>
    </location>
</feature>
<organism evidence="2 3">
    <name type="scientific">Calicophoron daubneyi</name>
    <name type="common">Rumen fluke</name>
    <name type="synonym">Paramphistomum daubneyi</name>
    <dbReference type="NCBI Taxonomy" id="300641"/>
    <lineage>
        <taxon>Eukaryota</taxon>
        <taxon>Metazoa</taxon>
        <taxon>Spiralia</taxon>
        <taxon>Lophotrochozoa</taxon>
        <taxon>Platyhelminthes</taxon>
        <taxon>Trematoda</taxon>
        <taxon>Digenea</taxon>
        <taxon>Plagiorchiida</taxon>
        <taxon>Pronocephalata</taxon>
        <taxon>Paramphistomoidea</taxon>
        <taxon>Paramphistomidae</taxon>
        <taxon>Calicophoron</taxon>
    </lineage>
</organism>
<feature type="region of interest" description="Disordered" evidence="1">
    <location>
        <begin position="537"/>
        <end position="569"/>
    </location>
</feature>
<evidence type="ECO:0000256" key="1">
    <source>
        <dbReference type="SAM" id="MobiDB-lite"/>
    </source>
</evidence>
<evidence type="ECO:0000313" key="2">
    <source>
        <dbReference type="EMBL" id="CAL5129659.1"/>
    </source>
</evidence>
<reference evidence="2" key="1">
    <citation type="submission" date="2024-06" db="EMBL/GenBank/DDBJ databases">
        <authorList>
            <person name="Liu X."/>
            <person name="Lenzi L."/>
            <person name="Haldenby T S."/>
            <person name="Uol C."/>
        </authorList>
    </citation>
    <scope>NUCLEOTIDE SEQUENCE</scope>
</reference>
<feature type="compositionally biased region" description="Polar residues" evidence="1">
    <location>
        <begin position="621"/>
        <end position="631"/>
    </location>
</feature>
<evidence type="ECO:0000313" key="3">
    <source>
        <dbReference type="Proteomes" id="UP001497525"/>
    </source>
</evidence>
<feature type="region of interest" description="Disordered" evidence="1">
    <location>
        <begin position="1"/>
        <end position="28"/>
    </location>
</feature>
<proteinExistence type="predicted"/>
<dbReference type="EMBL" id="CAXLJL010000002">
    <property type="protein sequence ID" value="CAL5129659.1"/>
    <property type="molecule type" value="Genomic_DNA"/>
</dbReference>
<feature type="region of interest" description="Disordered" evidence="1">
    <location>
        <begin position="1295"/>
        <end position="1333"/>
    </location>
</feature>
<gene>
    <name evidence="2" type="ORF">CDAUBV1_LOCUS680</name>
</gene>
<dbReference type="Proteomes" id="UP001497525">
    <property type="component" value="Unassembled WGS sequence"/>
</dbReference>
<comment type="caution">
    <text evidence="2">The sequence shown here is derived from an EMBL/GenBank/DDBJ whole genome shotgun (WGS) entry which is preliminary data.</text>
</comment>
<name>A0AAV2T0X4_CALDB</name>
<feature type="region of interest" description="Disordered" evidence="1">
    <location>
        <begin position="408"/>
        <end position="430"/>
    </location>
</feature>
<feature type="compositionally biased region" description="Polar residues" evidence="1">
    <location>
        <begin position="414"/>
        <end position="425"/>
    </location>
</feature>
<sequence>MHASLASIGRACTVEDEEPPQTPTQTSIDNQTDYIQQFMRVPSLSSMELAEKTLSLSRSVEVLPSFERAIYRPSRECKLRAEDSGDDQSFPADVRFTTSAQFDRLSRLHRLCELAHKTLFLDSLTGAYNEVASGLLSLVSHADSITSREYELHEGVLLSFLGSPVSPMYTQTEFNRSGAKVRPPIHPSSSRHPFSHFRLLGIQNPSQLSDVRVLCESVRQCLTQVRRFAHEQHNVIHASEQLPGHTLSSMDYLLPIPSHVLTVHTNQLTAAVIISTHHLVLTGLSLLAHTDLTRFTHDELWEMTRGIEELDILNRYLQNIRSTSYNHSVRQFLCRLGLASESTHLRPNEGEMFSELMRHELLCDPLPMVPSISVGYLFALIAHQRSIRLSNAVYQQLSAIPFFDLDSHEEDPRNPSTVEKNSSANGPEVTPIPNKLSLVETFRKYLNEHYDRSTADYLRMEYEFIAGFLDVLSQSTNLLYHVQKLTLVCSAAAAMQARRAEGEWYEEAIRFKRSENHARCFHAMSVEGKHGILVKRNTKDEDSEKFASKKNEREGNETRIAEDKPDRPALKSSAAFVSHYQETLHRAGTLDRYVATGSVVCPFDGISSVNADEEEDRQVNFAESSTSNLDSATTTATTTRKPGGRKAVQWSDHREISTRHQVIGRYLEMTWRYTENLLNSLFLCPPAAVIASSQSYALSLTQDTTNAEKKVDIGENTRCGLTSCLLLPPTCLCRLARHIREVAKSDIFPLGLVPALKRQALRLEELAHYRCWLTEHAAYANSSVPPPFDTTEGNRKTTSCTFEGRKFVDYRSTIPVQLLNLAQPGNSMSSQHGRGCASEYFYNTVTAADELSAVSDAKLCNLSRSASFLTASDVLIRDLHSLLRLMSEAMRYFAKDMSQCKTTLSDINERLEKLGFVRKLMVSFDTPLAGTTQLPSVVHSTYDISRSVRLAWVRFSRLIKVQQMRYHSDVKAFLSGSCRSFDTCTDNSLLDRLRLLITVMITSVARHEQYKLIFDVVLYLANKLLQSVDALSSTHRSSSFKSTSVPKTELTKSVTALTFRNVFYNSSSLLGVNVPNLTRIAGILECLNQVKQGLRTLRSDFEGMLTENLQNYEKNCEDISYRLGTKCVCKLEDPQMASVWTEQVVDTLFSPLRFCPLRCLPDFTFPQNPTSHNQGANQSGTDRSPTHCTFHCSVYMSVILPAFTLYCAGWLTCITEQLVYPKSPNQRATLLKHHEAVAHHLQDLLLGQHDYLPSFLRTKLFESSEFGKVQSLGMISEENTNWRKTGTEKSLVSSHTGIHESSPANTFQGVSPQHRKEGLNLAQSPPPNQRGDITAEGIRSWSAADLPTQALQHPECESPSGSVKDRLLFQINARGEALASFAAEVRTSLFLPFKHLATHDPSPSGCIDRVGSDATLCTKVKPAEDRMNRSSIKR</sequence>
<feature type="region of interest" description="Disordered" evidence="1">
    <location>
        <begin position="621"/>
        <end position="645"/>
    </location>
</feature>
<protein>
    <submittedName>
        <fullName evidence="2">Uncharacterized protein</fullName>
    </submittedName>
</protein>
<accession>A0AAV2T0X4</accession>